<sequence length="99" mass="10866">MLHIGEGNGLREHAPVALEVPEFEIGQCVEGPFGPGIIEATGVLDDGTRVHRVWNVYDDVADHSYQEASQLTATKLGCETCRGCYFWTDQGCEARGKQQ</sequence>
<dbReference type="EMBL" id="JAGWCR010000006">
    <property type="protein sequence ID" value="MBS3649663.1"/>
    <property type="molecule type" value="Genomic_DNA"/>
</dbReference>
<dbReference type="AlphaFoldDB" id="A0A942DYD9"/>
<name>A0A942DYD9_9HYPH</name>
<gene>
    <name evidence="1" type="ORF">KEU06_13705</name>
</gene>
<evidence type="ECO:0000313" key="1">
    <source>
        <dbReference type="EMBL" id="MBS3649663.1"/>
    </source>
</evidence>
<organism evidence="1 2">
    <name type="scientific">Pseudaminobacter soli</name>
    <name type="common">ex Zhang et al. 2022</name>
    <dbReference type="NCBI Taxonomy" id="2831468"/>
    <lineage>
        <taxon>Bacteria</taxon>
        <taxon>Pseudomonadati</taxon>
        <taxon>Pseudomonadota</taxon>
        <taxon>Alphaproteobacteria</taxon>
        <taxon>Hyphomicrobiales</taxon>
        <taxon>Phyllobacteriaceae</taxon>
        <taxon>Pseudaminobacter</taxon>
    </lineage>
</organism>
<protein>
    <submittedName>
        <fullName evidence="1">Uncharacterized protein</fullName>
    </submittedName>
</protein>
<dbReference type="Proteomes" id="UP000680348">
    <property type="component" value="Unassembled WGS sequence"/>
</dbReference>
<dbReference type="RefSeq" id="WP_188255209.1">
    <property type="nucleotide sequence ID" value="NZ_JABVCF010000006.1"/>
</dbReference>
<reference evidence="1" key="1">
    <citation type="submission" date="2021-04" db="EMBL/GenBank/DDBJ databases">
        <title>Pseudaminobacter soli sp. nov., isolated from paddy soil contaminated by heavy metals.</title>
        <authorList>
            <person name="Zhang K."/>
        </authorList>
    </citation>
    <scope>NUCLEOTIDE SEQUENCE</scope>
    <source>
        <strain evidence="1">19-2017</strain>
    </source>
</reference>
<proteinExistence type="predicted"/>
<comment type="caution">
    <text evidence="1">The sequence shown here is derived from an EMBL/GenBank/DDBJ whole genome shotgun (WGS) entry which is preliminary data.</text>
</comment>
<accession>A0A942DYD9</accession>
<evidence type="ECO:0000313" key="2">
    <source>
        <dbReference type="Proteomes" id="UP000680348"/>
    </source>
</evidence>
<keyword evidence="2" id="KW-1185">Reference proteome</keyword>